<dbReference type="AlphaFoldDB" id="U4LL73"/>
<dbReference type="EMBL" id="HF935906">
    <property type="protein sequence ID" value="CCX32693.1"/>
    <property type="molecule type" value="Genomic_DNA"/>
</dbReference>
<dbReference type="InterPro" id="IPR009072">
    <property type="entry name" value="Histone-fold"/>
</dbReference>
<name>U4LL73_PYROM</name>
<evidence type="ECO:0000256" key="7">
    <source>
        <dbReference type="SAM" id="MobiDB-lite"/>
    </source>
</evidence>
<feature type="transmembrane region" description="Helical" evidence="8">
    <location>
        <begin position="33"/>
        <end position="54"/>
    </location>
</feature>
<dbReference type="PANTHER" id="PTHR11380">
    <property type="entry name" value="TRANSCRIPTION INITIATION FACTOR TFIID/SUPT3-RELATED"/>
    <property type="match status" value="1"/>
</dbReference>
<sequence length="201" mass="22216">MDSLCRIAGTISSACFCVSAPFAGPFCGQKLAGYWLLLFLPSVIAAQVACLHAATRETPATIASPTPPTPSPYVTSADNTPQAHTAMSTEASSSRPRRSRRQNLFVKELRTLMYAYGDEPDPLPESVQVLDEIVTEYIVDMCHDAARMASQARRNKIKVDDFKFALRHDPRKLGRVEELLVMSKVIADARKQFDDKPEAEK</sequence>
<feature type="compositionally biased region" description="Polar residues" evidence="7">
    <location>
        <begin position="78"/>
        <end position="91"/>
    </location>
</feature>
<dbReference type="Pfam" id="PF02269">
    <property type="entry name" value="TFIID-18kDa"/>
    <property type="match status" value="1"/>
</dbReference>
<evidence type="ECO:0000313" key="10">
    <source>
        <dbReference type="Proteomes" id="UP000018144"/>
    </source>
</evidence>
<dbReference type="OrthoDB" id="10266074at2759"/>
<evidence type="ECO:0000256" key="2">
    <source>
        <dbReference type="ARBA" id="ARBA00023015"/>
    </source>
</evidence>
<dbReference type="GO" id="GO:0051123">
    <property type="term" value="P:RNA polymerase II preinitiation complex assembly"/>
    <property type="evidence" value="ECO:0007669"/>
    <property type="project" value="TreeGrafter"/>
</dbReference>
<keyword evidence="3" id="KW-0804">Transcription</keyword>
<dbReference type="CDD" id="cd07978">
    <property type="entry name" value="HFD_TAF13"/>
    <property type="match status" value="1"/>
</dbReference>
<accession>U4LL73</accession>
<organism evidence="9 10">
    <name type="scientific">Pyronema omphalodes (strain CBS 100304)</name>
    <name type="common">Pyronema confluens</name>
    <dbReference type="NCBI Taxonomy" id="1076935"/>
    <lineage>
        <taxon>Eukaryota</taxon>
        <taxon>Fungi</taxon>
        <taxon>Dikarya</taxon>
        <taxon>Ascomycota</taxon>
        <taxon>Pezizomycotina</taxon>
        <taxon>Pezizomycetes</taxon>
        <taxon>Pezizales</taxon>
        <taxon>Pyronemataceae</taxon>
        <taxon>Pyronema</taxon>
    </lineage>
</organism>
<keyword evidence="9" id="KW-0396">Initiation factor</keyword>
<proteinExistence type="inferred from homology"/>
<evidence type="ECO:0000256" key="4">
    <source>
        <dbReference type="ARBA" id="ARBA00023242"/>
    </source>
</evidence>
<dbReference type="PANTHER" id="PTHR11380:SF5">
    <property type="entry name" value="TRANSCRIPTION INITIATION FACTOR TFIID SUBUNIT 13"/>
    <property type="match status" value="1"/>
</dbReference>
<dbReference type="Gene3D" id="1.10.20.10">
    <property type="entry name" value="Histone, subunit A"/>
    <property type="match status" value="1"/>
</dbReference>
<comment type="similarity">
    <text evidence="5">Belongs to the TAF13 family.</text>
</comment>
<evidence type="ECO:0000256" key="6">
    <source>
        <dbReference type="ARBA" id="ARBA00040136"/>
    </source>
</evidence>
<keyword evidence="9" id="KW-0648">Protein biosynthesis</keyword>
<dbReference type="STRING" id="1076935.U4LL73"/>
<keyword evidence="8" id="KW-0472">Membrane</keyword>
<keyword evidence="2" id="KW-0805">Transcription regulation</keyword>
<dbReference type="SUPFAM" id="SSF47113">
    <property type="entry name" value="Histone-fold"/>
    <property type="match status" value="1"/>
</dbReference>
<feature type="region of interest" description="Disordered" evidence="7">
    <location>
        <begin position="60"/>
        <end position="100"/>
    </location>
</feature>
<evidence type="ECO:0000256" key="3">
    <source>
        <dbReference type="ARBA" id="ARBA00023163"/>
    </source>
</evidence>
<protein>
    <recommendedName>
        <fullName evidence="6">Transcription initiation factor TFIID subunit 13</fullName>
    </recommendedName>
</protein>
<keyword evidence="8" id="KW-1133">Transmembrane helix</keyword>
<reference evidence="9 10" key="1">
    <citation type="journal article" date="2013" name="PLoS Genet.">
        <title>The genome and development-dependent transcriptomes of Pyronema confluens: a window into fungal evolution.</title>
        <authorList>
            <person name="Traeger S."/>
            <person name="Altegoer F."/>
            <person name="Freitag M."/>
            <person name="Gabaldon T."/>
            <person name="Kempken F."/>
            <person name="Kumar A."/>
            <person name="Marcet-Houben M."/>
            <person name="Poggeler S."/>
            <person name="Stajich J.E."/>
            <person name="Nowrousian M."/>
        </authorList>
    </citation>
    <scope>NUCLEOTIDE SEQUENCE [LARGE SCALE GENOMIC DNA]</scope>
    <source>
        <strain evidence="10">CBS 100304</strain>
        <tissue evidence="9">Vegetative mycelium</tissue>
    </source>
</reference>
<evidence type="ECO:0000256" key="1">
    <source>
        <dbReference type="ARBA" id="ARBA00004123"/>
    </source>
</evidence>
<dbReference type="eggNOG" id="KOG3901">
    <property type="taxonomic scope" value="Eukaryota"/>
</dbReference>
<dbReference type="GO" id="GO:0003743">
    <property type="term" value="F:translation initiation factor activity"/>
    <property type="evidence" value="ECO:0007669"/>
    <property type="project" value="UniProtKB-KW"/>
</dbReference>
<dbReference type="GO" id="GO:0046982">
    <property type="term" value="F:protein heterodimerization activity"/>
    <property type="evidence" value="ECO:0007669"/>
    <property type="project" value="InterPro"/>
</dbReference>
<keyword evidence="4" id="KW-0539">Nucleus</keyword>
<dbReference type="Proteomes" id="UP000018144">
    <property type="component" value="Unassembled WGS sequence"/>
</dbReference>
<dbReference type="InterPro" id="IPR003195">
    <property type="entry name" value="TFIID_TAF13"/>
</dbReference>
<dbReference type="GO" id="GO:0005669">
    <property type="term" value="C:transcription factor TFIID complex"/>
    <property type="evidence" value="ECO:0007669"/>
    <property type="project" value="TreeGrafter"/>
</dbReference>
<evidence type="ECO:0000256" key="5">
    <source>
        <dbReference type="ARBA" id="ARBA00038392"/>
    </source>
</evidence>
<comment type="subcellular location">
    <subcellularLocation>
        <location evidence="1">Nucleus</location>
    </subcellularLocation>
</comment>
<evidence type="ECO:0000313" key="9">
    <source>
        <dbReference type="EMBL" id="CCX32693.1"/>
    </source>
</evidence>
<gene>
    <name evidence="9" type="ORF">PCON_13544</name>
</gene>
<keyword evidence="8" id="KW-0812">Transmembrane</keyword>
<evidence type="ECO:0000256" key="8">
    <source>
        <dbReference type="SAM" id="Phobius"/>
    </source>
</evidence>
<keyword evidence="10" id="KW-1185">Reference proteome</keyword>